<protein>
    <submittedName>
        <fullName evidence="1">Uncharacterized protein</fullName>
    </submittedName>
</protein>
<sequence length="27" mass="3010">MEECPELSYKIIGAITHHGFTPNSGMF</sequence>
<gene>
    <name evidence="1" type="ORF">TBIB3V08_LOCUS12822</name>
</gene>
<organism evidence="1">
    <name type="scientific">Timema bartmani</name>
    <dbReference type="NCBI Taxonomy" id="61472"/>
    <lineage>
        <taxon>Eukaryota</taxon>
        <taxon>Metazoa</taxon>
        <taxon>Ecdysozoa</taxon>
        <taxon>Arthropoda</taxon>
        <taxon>Hexapoda</taxon>
        <taxon>Insecta</taxon>
        <taxon>Pterygota</taxon>
        <taxon>Neoptera</taxon>
        <taxon>Polyneoptera</taxon>
        <taxon>Phasmatodea</taxon>
        <taxon>Timematodea</taxon>
        <taxon>Timematoidea</taxon>
        <taxon>Timematidae</taxon>
        <taxon>Timema</taxon>
    </lineage>
</organism>
<evidence type="ECO:0000313" key="1">
    <source>
        <dbReference type="EMBL" id="CAD7450552.1"/>
    </source>
</evidence>
<dbReference type="AlphaFoldDB" id="A0A7R9FCE2"/>
<proteinExistence type="predicted"/>
<reference evidence="1" key="1">
    <citation type="submission" date="2020-11" db="EMBL/GenBank/DDBJ databases">
        <authorList>
            <person name="Tran Van P."/>
        </authorList>
    </citation>
    <scope>NUCLEOTIDE SEQUENCE</scope>
</reference>
<accession>A0A7R9FCE2</accession>
<dbReference type="EMBL" id="OD576206">
    <property type="protein sequence ID" value="CAD7450552.1"/>
    <property type="molecule type" value="Genomic_DNA"/>
</dbReference>
<name>A0A7R9FCE2_9NEOP</name>